<dbReference type="Gene3D" id="3.40.190.10">
    <property type="entry name" value="Periplasmic binding protein-like II"/>
    <property type="match status" value="2"/>
</dbReference>
<gene>
    <name evidence="1" type="ORF">AWB90_21240</name>
</gene>
<dbReference type="Proteomes" id="UP000193285">
    <property type="component" value="Unassembled WGS sequence"/>
</dbReference>
<dbReference type="SUPFAM" id="SSF53850">
    <property type="entry name" value="Periplasmic binding protein-like II"/>
    <property type="match status" value="1"/>
</dbReference>
<evidence type="ECO:0000313" key="2">
    <source>
        <dbReference type="Proteomes" id="UP000193285"/>
    </source>
</evidence>
<organism evidence="1 2">
    <name type="scientific">Mycobacterium paraense</name>
    <dbReference type="NCBI Taxonomy" id="767916"/>
    <lineage>
        <taxon>Bacteria</taxon>
        <taxon>Bacillati</taxon>
        <taxon>Actinomycetota</taxon>
        <taxon>Actinomycetes</taxon>
        <taxon>Mycobacteriales</taxon>
        <taxon>Mycobacteriaceae</taxon>
        <taxon>Mycobacterium</taxon>
        <taxon>Mycobacterium simiae complex</taxon>
    </lineage>
</organism>
<dbReference type="AlphaFoldDB" id="A0A1X2A6K6"/>
<protein>
    <submittedName>
        <fullName evidence="1">Uncharacterized protein</fullName>
    </submittedName>
</protein>
<reference evidence="1 2" key="1">
    <citation type="journal article" date="2015" name="Emerg. Microbes Infect.">
        <title>Characterization of 17 strains belonging to the Mycobacterium simiae complex and description of Mycobacterium paraense sp. nov.</title>
        <authorList>
            <person name="Fusco da Costa A.R."/>
            <person name="Fedrizzi T."/>
            <person name="Lopes M.L."/>
            <person name="Pecorari M."/>
            <person name="Oliveira da Costa W.L."/>
            <person name="Giacobazzi E."/>
            <person name="da Costa Bahia J.R."/>
            <person name="De Sanctis V."/>
            <person name="Batista Lima K.V."/>
            <person name="Bertorelli R."/>
            <person name="Grottola A."/>
            <person name="Fabio A."/>
            <person name="Mariottini A."/>
            <person name="Ferretti P."/>
            <person name="Di Leva F."/>
            <person name="Fregni Serpini G."/>
            <person name="Tagliazucchi S."/>
            <person name="Rumpianesi F."/>
            <person name="Jousson O."/>
            <person name="Segata N."/>
            <person name="Tortoli E."/>
        </authorList>
    </citation>
    <scope>NUCLEOTIDE SEQUENCE [LARGE SCALE GENOMIC DNA]</scope>
    <source>
        <strain evidence="1 2">IEC33</strain>
    </source>
</reference>
<name>A0A1X2A6K6_9MYCO</name>
<comment type="caution">
    <text evidence="1">The sequence shown here is derived from an EMBL/GenBank/DDBJ whole genome shotgun (WGS) entry which is preliminary data.</text>
</comment>
<sequence>MVAARTGPLAVERCERLRALGTLPQRDRLVTCVDAELGVSSMEELAGRIAELRVATSPDDGVNLVGLAAHRQLRAVGIEPAALDAAGGSFLYDERPFPAIAAFREGDANVLIHEAIMMPAWQRITDQRPVVYLDAAPSVIHAFDTWHWPTAVVPQGYLPGLKRDLTALEYSDFLLLCTDALPDDIAAMIAWCMVATRDALEVQYHHMPADHSPLSYPLDPQAIATAPIALHPAAAKAYAAFTEDQRPARALIWD</sequence>
<accession>A0A1X2A6K6</accession>
<proteinExistence type="predicted"/>
<evidence type="ECO:0000313" key="1">
    <source>
        <dbReference type="EMBL" id="ORW41791.1"/>
    </source>
</evidence>
<dbReference type="EMBL" id="LQPN01000063">
    <property type="protein sequence ID" value="ORW41791.1"/>
    <property type="molecule type" value="Genomic_DNA"/>
</dbReference>